<proteinExistence type="predicted"/>
<sequence>MTGTNDGSFAGNGNGNGDTASYFGNVTNSDVGSSAGGGTHDVAYVLDPFGTEGSSATAGFAGNSDLAGVNFVDGVTATATNGNDLVTLLPDLFGAGTSATAESFGNFLTDLMGLL</sequence>
<organism evidence="1 2">
    <name type="scientific">Candidatus Mycobacterium methanotrophicum</name>
    <dbReference type="NCBI Taxonomy" id="2943498"/>
    <lineage>
        <taxon>Bacteria</taxon>
        <taxon>Bacillati</taxon>
        <taxon>Actinomycetota</taxon>
        <taxon>Actinomycetes</taxon>
        <taxon>Mycobacteriales</taxon>
        <taxon>Mycobacteriaceae</taxon>
        <taxon>Mycobacterium</taxon>
    </lineage>
</organism>
<protein>
    <submittedName>
        <fullName evidence="1">Uncharacterized protein</fullName>
    </submittedName>
</protein>
<evidence type="ECO:0000313" key="1">
    <source>
        <dbReference type="EMBL" id="UQX11805.1"/>
    </source>
</evidence>
<reference evidence="1" key="1">
    <citation type="submission" date="2022-05" db="EMBL/GenBank/DDBJ databases">
        <title>A methanotrophic Mycobacterium dominates a cave microbial ecosystem.</title>
        <authorList>
            <person name="Van Spanning R.J.M."/>
            <person name="Guan Q."/>
            <person name="Melkonian C."/>
            <person name="Gallant J."/>
            <person name="Polerecky L."/>
            <person name="Flot J.-F."/>
            <person name="Brandt B.W."/>
            <person name="Braster M."/>
            <person name="Iturbe Espinoza P."/>
            <person name="Aerts J."/>
            <person name="Meima-Franke M."/>
            <person name="Piersma S.R."/>
            <person name="Bunduc C."/>
            <person name="Ummels R."/>
            <person name="Pain A."/>
            <person name="Fleming E.J."/>
            <person name="van der Wel N."/>
            <person name="Gherman V.D."/>
            <person name="Sarbu S.M."/>
            <person name="Bodelier P.L.E."/>
            <person name="Bitter W."/>
        </authorList>
    </citation>
    <scope>NUCLEOTIDE SEQUENCE</scope>
    <source>
        <strain evidence="1">Sulfur Cave</strain>
    </source>
</reference>
<evidence type="ECO:0000313" key="2">
    <source>
        <dbReference type="Proteomes" id="UP001056610"/>
    </source>
</evidence>
<accession>A0ABY4QPC0</accession>
<dbReference type="Proteomes" id="UP001056610">
    <property type="component" value="Chromosome"/>
</dbReference>
<gene>
    <name evidence="1" type="ORF">M5I08_05105</name>
</gene>
<dbReference type="EMBL" id="CP097320">
    <property type="protein sequence ID" value="UQX11805.1"/>
    <property type="molecule type" value="Genomic_DNA"/>
</dbReference>
<dbReference type="RefSeq" id="WP_219066691.1">
    <property type="nucleotide sequence ID" value="NZ_CAJUXY010000010.1"/>
</dbReference>
<keyword evidence="2" id="KW-1185">Reference proteome</keyword>
<name>A0ABY4QPC0_9MYCO</name>